<dbReference type="PANTHER" id="PTHR36115">
    <property type="entry name" value="PROLINE-RICH ANTIGEN HOMOLOG-RELATED"/>
    <property type="match status" value="1"/>
</dbReference>
<organism evidence="10 11">
    <name type="scientific">Nocardioides anomalus</name>
    <dbReference type="NCBI Taxonomy" id="2712223"/>
    <lineage>
        <taxon>Bacteria</taxon>
        <taxon>Bacillati</taxon>
        <taxon>Actinomycetota</taxon>
        <taxon>Actinomycetes</taxon>
        <taxon>Propionibacteriales</taxon>
        <taxon>Nocardioidaceae</taxon>
        <taxon>Nocardioides</taxon>
    </lineage>
</organism>
<evidence type="ECO:0000256" key="4">
    <source>
        <dbReference type="ARBA" id="ARBA00022692"/>
    </source>
</evidence>
<dbReference type="InterPro" id="IPR051791">
    <property type="entry name" value="Pra-immunoreactive"/>
</dbReference>
<evidence type="ECO:0000259" key="9">
    <source>
        <dbReference type="PROSITE" id="PS50006"/>
    </source>
</evidence>
<evidence type="ECO:0000256" key="8">
    <source>
        <dbReference type="SAM" id="Phobius"/>
    </source>
</evidence>
<dbReference type="InterPro" id="IPR000253">
    <property type="entry name" value="FHA_dom"/>
</dbReference>
<dbReference type="GO" id="GO:0005886">
    <property type="term" value="C:plasma membrane"/>
    <property type="evidence" value="ECO:0007669"/>
    <property type="project" value="UniProtKB-SubCell"/>
</dbReference>
<dbReference type="PROSITE" id="PS50006">
    <property type="entry name" value="FHA_DOMAIN"/>
    <property type="match status" value="1"/>
</dbReference>
<dbReference type="RefSeq" id="WP_165228139.1">
    <property type="nucleotide sequence ID" value="NZ_CP049257.1"/>
</dbReference>
<keyword evidence="3" id="KW-0597">Phosphoprotein</keyword>
<feature type="domain" description="FHA" evidence="9">
    <location>
        <begin position="274"/>
        <end position="329"/>
    </location>
</feature>
<evidence type="ECO:0000256" key="1">
    <source>
        <dbReference type="ARBA" id="ARBA00004651"/>
    </source>
</evidence>
<accession>A0A6G6W8T0</accession>
<dbReference type="InterPro" id="IPR010432">
    <property type="entry name" value="RDD"/>
</dbReference>
<keyword evidence="4 8" id="KW-0812">Transmembrane</keyword>
<feature type="compositionally biased region" description="Pro residues" evidence="7">
    <location>
        <begin position="202"/>
        <end position="216"/>
    </location>
</feature>
<evidence type="ECO:0000256" key="5">
    <source>
        <dbReference type="ARBA" id="ARBA00022989"/>
    </source>
</evidence>
<evidence type="ECO:0000256" key="7">
    <source>
        <dbReference type="SAM" id="MobiDB-lite"/>
    </source>
</evidence>
<name>A0A6G6W8T0_9ACTN</name>
<keyword evidence="11" id="KW-1185">Reference proteome</keyword>
<keyword evidence="2" id="KW-1003">Cell membrane</keyword>
<keyword evidence="5 8" id="KW-1133">Transmembrane helix</keyword>
<dbReference type="SUPFAM" id="SSF49879">
    <property type="entry name" value="SMAD/FHA domain"/>
    <property type="match status" value="1"/>
</dbReference>
<sequence>MADTAGLAPATPVVTTDHLVATADRRFYAFVVDRLLLWGLYAGAAYAAWAFFIDDDRLWVGVGAIAGAVVFLWLVVSLLVGRYGLTPGKALLGLRVLSAEDARPVGVGKALVRNLVLGVATLPTVGFGAGALAWTAMMDPTGWRRGWHDLRAGTVVVDVRPVPVEEEPEEEAPRQVVNLTAMRLVPASPTPPRRIPTRGKRPPTPPPPVEPQPAPTVTPRQGLGWPLVGDAPAAPPPAGPPAAPADERTRPRAEHARWQVRFDTGEQFEVRGLTLVGRRPEPRPSEPVKRLVALPSDDMSLSKTHAQFQVVPDGALVVMDRGSTNGSLLVRGGVVKRLAGGRPATLRDGDKVRFGDREMTVAKMS</sequence>
<evidence type="ECO:0000313" key="11">
    <source>
        <dbReference type="Proteomes" id="UP000502996"/>
    </source>
</evidence>
<dbReference type="EMBL" id="CP049257">
    <property type="protein sequence ID" value="QIG41626.1"/>
    <property type="molecule type" value="Genomic_DNA"/>
</dbReference>
<dbReference type="KEGG" id="nano:G5V58_01515"/>
<proteinExistence type="predicted"/>
<evidence type="ECO:0000256" key="6">
    <source>
        <dbReference type="ARBA" id="ARBA00023136"/>
    </source>
</evidence>
<comment type="subcellular location">
    <subcellularLocation>
        <location evidence="1">Cell membrane</location>
        <topology evidence="1">Multi-pass membrane protein</topology>
    </subcellularLocation>
</comment>
<evidence type="ECO:0000256" key="3">
    <source>
        <dbReference type="ARBA" id="ARBA00022553"/>
    </source>
</evidence>
<feature type="transmembrane region" description="Helical" evidence="8">
    <location>
        <begin position="58"/>
        <end position="80"/>
    </location>
</feature>
<dbReference type="Proteomes" id="UP000502996">
    <property type="component" value="Chromosome"/>
</dbReference>
<gene>
    <name evidence="10" type="ORF">G5V58_01515</name>
</gene>
<feature type="compositionally biased region" description="Basic and acidic residues" evidence="7">
    <location>
        <begin position="245"/>
        <end position="254"/>
    </location>
</feature>
<dbReference type="PANTHER" id="PTHR36115:SF6">
    <property type="entry name" value="PROLINE-RICH ANTIGEN HOMOLOG"/>
    <property type="match status" value="1"/>
</dbReference>
<evidence type="ECO:0000313" key="10">
    <source>
        <dbReference type="EMBL" id="QIG41626.1"/>
    </source>
</evidence>
<evidence type="ECO:0000256" key="2">
    <source>
        <dbReference type="ARBA" id="ARBA00022475"/>
    </source>
</evidence>
<feature type="transmembrane region" description="Helical" evidence="8">
    <location>
        <begin position="35"/>
        <end position="52"/>
    </location>
</feature>
<dbReference type="CDD" id="cd00060">
    <property type="entry name" value="FHA"/>
    <property type="match status" value="1"/>
</dbReference>
<feature type="compositionally biased region" description="Pro residues" evidence="7">
    <location>
        <begin position="233"/>
        <end position="243"/>
    </location>
</feature>
<keyword evidence="6 8" id="KW-0472">Membrane</keyword>
<dbReference type="InterPro" id="IPR008984">
    <property type="entry name" value="SMAD_FHA_dom_sf"/>
</dbReference>
<dbReference type="Pfam" id="PF00498">
    <property type="entry name" value="FHA"/>
    <property type="match status" value="1"/>
</dbReference>
<feature type="region of interest" description="Disordered" evidence="7">
    <location>
        <begin position="164"/>
        <end position="254"/>
    </location>
</feature>
<dbReference type="AlphaFoldDB" id="A0A6G6W8T0"/>
<reference evidence="10 11" key="1">
    <citation type="submission" date="2020-02" db="EMBL/GenBank/DDBJ databases">
        <title>Full genome sequence of Nocardioides sp. R-3366.</title>
        <authorList>
            <person name="Im W.-T."/>
        </authorList>
    </citation>
    <scope>NUCLEOTIDE SEQUENCE [LARGE SCALE GENOMIC DNA]</scope>
    <source>
        <strain evidence="10 11">R-3366</strain>
    </source>
</reference>
<dbReference type="Pfam" id="PF06271">
    <property type="entry name" value="RDD"/>
    <property type="match status" value="1"/>
</dbReference>
<dbReference type="Gene3D" id="2.60.200.20">
    <property type="match status" value="1"/>
</dbReference>
<protein>
    <submittedName>
        <fullName evidence="10">FHA domain-containing protein</fullName>
    </submittedName>
</protein>